<evidence type="ECO:0000313" key="3">
    <source>
        <dbReference type="Proteomes" id="UP000233551"/>
    </source>
</evidence>
<feature type="region of interest" description="Disordered" evidence="1">
    <location>
        <begin position="1"/>
        <end position="27"/>
    </location>
</feature>
<feature type="region of interest" description="Disordered" evidence="1">
    <location>
        <begin position="57"/>
        <end position="106"/>
    </location>
</feature>
<sequence>MQESRITSLQQTLTPTETQTSPVAHPTPCKEYNIPDFTSCTNTLILILMAFTSFHPNSRNAPSKTQQHHRNEKTQPTTIPKLIVNNQPTPTPKPTVNPQDTPPPMEPTDLESSLADIFHSRMSMTHDQEAIDLPTVRTRISFRRDPHACDNAHDLGVSTFSWGRVMDTHEKESPLPIYNLKVEGR</sequence>
<dbReference type="EMBL" id="PGOL01000034">
    <property type="protein sequence ID" value="PKI78839.1"/>
    <property type="molecule type" value="Genomic_DNA"/>
</dbReference>
<organism evidence="2 3">
    <name type="scientific">Punica granatum</name>
    <name type="common">Pomegranate</name>
    <dbReference type="NCBI Taxonomy" id="22663"/>
    <lineage>
        <taxon>Eukaryota</taxon>
        <taxon>Viridiplantae</taxon>
        <taxon>Streptophyta</taxon>
        <taxon>Embryophyta</taxon>
        <taxon>Tracheophyta</taxon>
        <taxon>Spermatophyta</taxon>
        <taxon>Magnoliopsida</taxon>
        <taxon>eudicotyledons</taxon>
        <taxon>Gunneridae</taxon>
        <taxon>Pentapetalae</taxon>
        <taxon>rosids</taxon>
        <taxon>malvids</taxon>
        <taxon>Myrtales</taxon>
        <taxon>Lythraceae</taxon>
        <taxon>Punica</taxon>
    </lineage>
</organism>
<accession>A0A2I0LDU4</accession>
<feature type="compositionally biased region" description="Pro residues" evidence="1">
    <location>
        <begin position="89"/>
        <end position="106"/>
    </location>
</feature>
<gene>
    <name evidence="2" type="ORF">CRG98_000764</name>
</gene>
<evidence type="ECO:0000313" key="2">
    <source>
        <dbReference type="EMBL" id="PKI78839.1"/>
    </source>
</evidence>
<proteinExistence type="predicted"/>
<keyword evidence="3" id="KW-1185">Reference proteome</keyword>
<feature type="compositionally biased region" description="Low complexity" evidence="1">
    <location>
        <begin position="7"/>
        <end position="22"/>
    </location>
</feature>
<evidence type="ECO:0000256" key="1">
    <source>
        <dbReference type="SAM" id="MobiDB-lite"/>
    </source>
</evidence>
<dbReference type="AlphaFoldDB" id="A0A2I0LDU4"/>
<feature type="compositionally biased region" description="Polar residues" evidence="1">
    <location>
        <begin position="74"/>
        <end position="88"/>
    </location>
</feature>
<name>A0A2I0LDU4_PUNGR</name>
<comment type="caution">
    <text evidence="2">The sequence shown here is derived from an EMBL/GenBank/DDBJ whole genome shotgun (WGS) entry which is preliminary data.</text>
</comment>
<protein>
    <submittedName>
        <fullName evidence="2">Uncharacterized protein</fullName>
    </submittedName>
</protein>
<reference evidence="2 3" key="1">
    <citation type="submission" date="2017-11" db="EMBL/GenBank/DDBJ databases">
        <title>De-novo sequencing of pomegranate (Punica granatum L.) genome.</title>
        <authorList>
            <person name="Akparov Z."/>
            <person name="Amiraslanov A."/>
            <person name="Hajiyeva S."/>
            <person name="Abbasov M."/>
            <person name="Kaur K."/>
            <person name="Hamwieh A."/>
            <person name="Solovyev V."/>
            <person name="Salamov A."/>
            <person name="Braich B."/>
            <person name="Kosarev P."/>
            <person name="Mahmoud A."/>
            <person name="Hajiyev E."/>
            <person name="Babayeva S."/>
            <person name="Izzatullayeva V."/>
            <person name="Mammadov A."/>
            <person name="Mammadov A."/>
            <person name="Sharifova S."/>
            <person name="Ojaghi J."/>
            <person name="Eynullazada K."/>
            <person name="Bayramov B."/>
            <person name="Abdulazimova A."/>
            <person name="Shahmuradov I."/>
        </authorList>
    </citation>
    <scope>NUCLEOTIDE SEQUENCE [LARGE SCALE GENOMIC DNA]</scope>
    <source>
        <strain evidence="3">cv. AG2017</strain>
        <tissue evidence="2">Leaf</tissue>
    </source>
</reference>
<dbReference type="Proteomes" id="UP000233551">
    <property type="component" value="Unassembled WGS sequence"/>
</dbReference>